<gene>
    <name evidence="1" type="ORF">HMF3257_31845</name>
</gene>
<dbReference type="AlphaFoldDB" id="A0A327NUS2"/>
<dbReference type="OrthoDB" id="922827at2"/>
<evidence type="ECO:0000313" key="2">
    <source>
        <dbReference type="Proteomes" id="UP000249016"/>
    </source>
</evidence>
<evidence type="ECO:0000313" key="1">
    <source>
        <dbReference type="EMBL" id="RAI77604.1"/>
    </source>
</evidence>
<protein>
    <submittedName>
        <fullName evidence="1">Uncharacterized protein</fullName>
    </submittedName>
</protein>
<organism evidence="1 2">
    <name type="scientific">Spirosoma telluris</name>
    <dbReference type="NCBI Taxonomy" id="2183553"/>
    <lineage>
        <taxon>Bacteria</taxon>
        <taxon>Pseudomonadati</taxon>
        <taxon>Bacteroidota</taxon>
        <taxon>Cytophagia</taxon>
        <taxon>Cytophagales</taxon>
        <taxon>Cytophagaceae</taxon>
        <taxon>Spirosoma</taxon>
    </lineage>
</organism>
<reference evidence="1 2" key="1">
    <citation type="submission" date="2018-06" db="EMBL/GenBank/DDBJ databases">
        <title>Spirosoma sp. HMF3257 Genome sequencing and assembly.</title>
        <authorList>
            <person name="Kang H."/>
            <person name="Cha I."/>
            <person name="Kim H."/>
            <person name="Kang J."/>
            <person name="Joh K."/>
        </authorList>
    </citation>
    <scope>NUCLEOTIDE SEQUENCE [LARGE SCALE GENOMIC DNA]</scope>
    <source>
        <strain evidence="1 2">HMF3257</strain>
    </source>
</reference>
<keyword evidence="2" id="KW-1185">Reference proteome</keyword>
<accession>A0A327NUS2</accession>
<dbReference type="RefSeq" id="WP_111348425.1">
    <property type="nucleotide sequence ID" value="NZ_QLII01000001.1"/>
</dbReference>
<dbReference type="EMBL" id="QLII01000001">
    <property type="protein sequence ID" value="RAI77604.1"/>
    <property type="molecule type" value="Genomic_DNA"/>
</dbReference>
<proteinExistence type="predicted"/>
<dbReference type="Proteomes" id="UP000249016">
    <property type="component" value="Unassembled WGS sequence"/>
</dbReference>
<sequence length="97" mass="11158">MKRQLRYADAGRSGTIRYISKQTQFDLWYEFAGGNAIVIIGIPSPQHWEFQTKTALSQRTKILNFIGKQVINDRIQGDGYFSIDDTILTIYSGRDPR</sequence>
<comment type="caution">
    <text evidence="1">The sequence shown here is derived from an EMBL/GenBank/DDBJ whole genome shotgun (WGS) entry which is preliminary data.</text>
</comment>
<name>A0A327NUS2_9BACT</name>